<feature type="region of interest" description="Disordered" evidence="4">
    <location>
        <begin position="48"/>
        <end position="88"/>
    </location>
</feature>
<evidence type="ECO:0000313" key="6">
    <source>
        <dbReference type="Proteomes" id="UP000515163"/>
    </source>
</evidence>
<keyword evidence="6" id="KW-1185">Reference proteome</keyword>
<dbReference type="OrthoDB" id="5954824at2759"/>
<reference evidence="7" key="1">
    <citation type="submission" date="2025-08" db="UniProtKB">
        <authorList>
            <consortium name="RefSeq"/>
        </authorList>
    </citation>
    <scope>IDENTIFICATION</scope>
    <source>
        <tissue evidence="7">Tentacle</tissue>
    </source>
</reference>
<dbReference type="PANTHER" id="PTHR11829:SF343">
    <property type="entry name" value="FORK-HEAD DOMAIN-CONTAINING PROTEIN"/>
    <property type="match status" value="1"/>
</dbReference>
<dbReference type="GO" id="GO:0030154">
    <property type="term" value="P:cell differentiation"/>
    <property type="evidence" value="ECO:0007669"/>
    <property type="project" value="TreeGrafter"/>
</dbReference>
<dbReference type="Proteomes" id="UP000515163">
    <property type="component" value="Unplaced"/>
</dbReference>
<feature type="domain" description="Fork-head" evidence="5">
    <location>
        <begin position="94"/>
        <end position="183"/>
    </location>
</feature>
<dbReference type="SUPFAM" id="SSF46785">
    <property type="entry name" value="Winged helix' DNA-binding domain"/>
    <property type="match status" value="1"/>
</dbReference>
<dbReference type="RefSeq" id="XP_031548958.1">
    <property type="nucleotide sequence ID" value="XM_031693098.1"/>
</dbReference>
<evidence type="ECO:0000256" key="2">
    <source>
        <dbReference type="ARBA" id="ARBA00023242"/>
    </source>
</evidence>
<dbReference type="InterPro" id="IPR030456">
    <property type="entry name" value="TF_fork_head_CS_2"/>
</dbReference>
<evidence type="ECO:0000256" key="3">
    <source>
        <dbReference type="PROSITE-ProRule" id="PRU00089"/>
    </source>
</evidence>
<keyword evidence="2 3" id="KW-0539">Nucleus</keyword>
<feature type="DNA-binding region" description="Fork-head" evidence="3">
    <location>
        <begin position="94"/>
        <end position="183"/>
    </location>
</feature>
<keyword evidence="1 3" id="KW-0238">DNA-binding</keyword>
<proteinExistence type="predicted"/>
<dbReference type="PROSITE" id="PS00658">
    <property type="entry name" value="FORK_HEAD_2"/>
    <property type="match status" value="1"/>
</dbReference>
<gene>
    <name evidence="7" type="primary">LOC116286542</name>
</gene>
<evidence type="ECO:0000256" key="1">
    <source>
        <dbReference type="ARBA" id="ARBA00023125"/>
    </source>
</evidence>
<evidence type="ECO:0000259" key="5">
    <source>
        <dbReference type="PROSITE" id="PS50039"/>
    </source>
</evidence>
<dbReference type="GO" id="GO:0005634">
    <property type="term" value="C:nucleus"/>
    <property type="evidence" value="ECO:0007669"/>
    <property type="project" value="UniProtKB-SubCell"/>
</dbReference>
<evidence type="ECO:0000256" key="4">
    <source>
        <dbReference type="SAM" id="MobiDB-lite"/>
    </source>
</evidence>
<dbReference type="CDD" id="cd20035">
    <property type="entry name" value="FH_FOXQ2-like"/>
    <property type="match status" value="1"/>
</dbReference>
<dbReference type="SMART" id="SM00339">
    <property type="entry name" value="FH"/>
    <property type="match status" value="1"/>
</dbReference>
<dbReference type="PANTHER" id="PTHR11829">
    <property type="entry name" value="FORKHEAD BOX PROTEIN"/>
    <property type="match status" value="1"/>
</dbReference>
<dbReference type="InterPro" id="IPR036388">
    <property type="entry name" value="WH-like_DNA-bd_sf"/>
</dbReference>
<organism evidence="6 7">
    <name type="scientific">Actinia tenebrosa</name>
    <name type="common">Australian red waratah sea anemone</name>
    <dbReference type="NCBI Taxonomy" id="6105"/>
    <lineage>
        <taxon>Eukaryota</taxon>
        <taxon>Metazoa</taxon>
        <taxon>Cnidaria</taxon>
        <taxon>Anthozoa</taxon>
        <taxon>Hexacorallia</taxon>
        <taxon>Actiniaria</taxon>
        <taxon>Actiniidae</taxon>
        <taxon>Actinia</taxon>
    </lineage>
</organism>
<dbReference type="Pfam" id="PF00250">
    <property type="entry name" value="Forkhead"/>
    <property type="match status" value="1"/>
</dbReference>
<dbReference type="GO" id="GO:0000978">
    <property type="term" value="F:RNA polymerase II cis-regulatory region sequence-specific DNA binding"/>
    <property type="evidence" value="ECO:0007669"/>
    <property type="project" value="TreeGrafter"/>
</dbReference>
<evidence type="ECO:0000313" key="7">
    <source>
        <dbReference type="RefSeq" id="XP_031548958.1"/>
    </source>
</evidence>
<dbReference type="InParanoid" id="A0A6P8GZN2"/>
<dbReference type="PRINTS" id="PR00053">
    <property type="entry name" value="FORKHEAD"/>
</dbReference>
<sequence>MYSMENLLQQDYRSGTSAFRFPYGSQADREMGFLRESLSFEKSSKLAITSDKNEDVDSEDEILKEKEKARSKMLEDKEDEEDQDARDNRNLSETFVAVIAQSILSVPTKRMTLSSIYSYIANNYPHFDKEKGPGWRNSVRHNLSSNDCFVKASRAENGKGHYWMIHPKDLPEFSKGNFRRPRKPRRPRCTHGIGCLSERTIFPSALGGSYYMNPYSSKHPEYDYSLPMIASSPDVFSRAYGVPSRYDAFQRDDGLGISSYHSLSSSSSPTYLGFPWPDSSVFRNYAALSHAYYPYVIMPPSVSEVSVQNDSSSKSKND</sequence>
<dbReference type="InterPro" id="IPR036390">
    <property type="entry name" value="WH_DNA-bd_sf"/>
</dbReference>
<dbReference type="GO" id="GO:0000981">
    <property type="term" value="F:DNA-binding transcription factor activity, RNA polymerase II-specific"/>
    <property type="evidence" value="ECO:0007669"/>
    <property type="project" value="TreeGrafter"/>
</dbReference>
<comment type="subcellular location">
    <subcellularLocation>
        <location evidence="3">Nucleus</location>
    </subcellularLocation>
</comment>
<dbReference type="Gene3D" id="1.10.10.10">
    <property type="entry name" value="Winged helix-like DNA-binding domain superfamily/Winged helix DNA-binding domain"/>
    <property type="match status" value="1"/>
</dbReference>
<feature type="compositionally biased region" description="Basic and acidic residues" evidence="4">
    <location>
        <begin position="51"/>
        <end position="75"/>
    </location>
</feature>
<dbReference type="InterPro" id="IPR001766">
    <property type="entry name" value="Fork_head_dom"/>
</dbReference>
<dbReference type="GO" id="GO:0009653">
    <property type="term" value="P:anatomical structure morphogenesis"/>
    <property type="evidence" value="ECO:0007669"/>
    <property type="project" value="TreeGrafter"/>
</dbReference>
<name>A0A6P8GZN2_ACTTE</name>
<accession>A0A6P8GZN2</accession>
<dbReference type="KEGG" id="aten:116286542"/>
<dbReference type="PROSITE" id="PS50039">
    <property type="entry name" value="FORK_HEAD_3"/>
    <property type="match status" value="1"/>
</dbReference>
<dbReference type="InterPro" id="IPR050211">
    <property type="entry name" value="FOX_domain-containing"/>
</dbReference>
<dbReference type="GeneID" id="116286542"/>
<dbReference type="InterPro" id="IPR047519">
    <property type="entry name" value="FH_FOXQ2-like"/>
</dbReference>
<dbReference type="AlphaFoldDB" id="A0A6P8GZN2"/>
<protein>
    <submittedName>
        <fullName evidence="7">Forkhead box protein D2-like</fullName>
    </submittedName>
</protein>